<gene>
    <name evidence="9" type="primary">xrtQ</name>
    <name evidence="9" type="ORF">GO594_19105</name>
</gene>
<keyword evidence="7 8" id="KW-0472">Membrane</keyword>
<protein>
    <submittedName>
        <fullName evidence="9">Exosortase Q</fullName>
    </submittedName>
</protein>
<evidence type="ECO:0000313" key="9">
    <source>
        <dbReference type="EMBL" id="MWK58095.1"/>
    </source>
</evidence>
<dbReference type="GO" id="GO:0008233">
    <property type="term" value="F:peptidase activity"/>
    <property type="evidence" value="ECO:0007669"/>
    <property type="project" value="UniProtKB-KW"/>
</dbReference>
<evidence type="ECO:0000256" key="6">
    <source>
        <dbReference type="ARBA" id="ARBA00022989"/>
    </source>
</evidence>
<dbReference type="InterPro" id="IPR026392">
    <property type="entry name" value="Exo/Archaeosortase_dom"/>
</dbReference>
<feature type="transmembrane region" description="Helical" evidence="8">
    <location>
        <begin position="72"/>
        <end position="88"/>
    </location>
</feature>
<dbReference type="Proteomes" id="UP000461288">
    <property type="component" value="Unassembled WGS sequence"/>
</dbReference>
<evidence type="ECO:0000256" key="1">
    <source>
        <dbReference type="ARBA" id="ARBA00004651"/>
    </source>
</evidence>
<keyword evidence="3" id="KW-0645">Protease</keyword>
<comment type="caution">
    <text evidence="9">The sequence shown here is derived from an EMBL/GenBank/DDBJ whole genome shotgun (WGS) entry which is preliminary data.</text>
</comment>
<feature type="transmembrane region" description="Helical" evidence="8">
    <location>
        <begin position="214"/>
        <end position="233"/>
    </location>
</feature>
<dbReference type="EMBL" id="WTFN01000050">
    <property type="protein sequence ID" value="MWK58095.1"/>
    <property type="molecule type" value="Genomic_DNA"/>
</dbReference>
<name>A0A7X3HAJ3_9GAMM</name>
<comment type="subcellular location">
    <subcellularLocation>
        <location evidence="1">Cell membrane</location>
        <topology evidence="1">Multi-pass membrane protein</topology>
    </subcellularLocation>
</comment>
<keyword evidence="2" id="KW-1003">Cell membrane</keyword>
<evidence type="ECO:0000256" key="2">
    <source>
        <dbReference type="ARBA" id="ARBA00022475"/>
    </source>
</evidence>
<keyword evidence="4 8" id="KW-0812">Transmembrane</keyword>
<feature type="transmembrane region" description="Helical" evidence="8">
    <location>
        <begin position="245"/>
        <end position="266"/>
    </location>
</feature>
<dbReference type="AlphaFoldDB" id="A0A7X3HAJ3"/>
<keyword evidence="6 8" id="KW-1133">Transmembrane helix</keyword>
<evidence type="ECO:0000256" key="7">
    <source>
        <dbReference type="ARBA" id="ARBA00023136"/>
    </source>
</evidence>
<dbReference type="InterPro" id="IPR019127">
    <property type="entry name" value="Exosortase"/>
</dbReference>
<feature type="transmembrane region" description="Helical" evidence="8">
    <location>
        <begin position="184"/>
        <end position="202"/>
    </location>
</feature>
<dbReference type="NCBIfam" id="TIGR04178">
    <property type="entry name" value="exo_archaeo"/>
    <property type="match status" value="1"/>
</dbReference>
<reference evidence="9 10" key="1">
    <citation type="submission" date="2019-12" db="EMBL/GenBank/DDBJ databases">
        <title>Draft genome sequence of Pseudomonas otitidis recovered from a chicken carcass.</title>
        <authorList>
            <person name="Vieira T.R."/>
            <person name="Oliviera E.F.C."/>
            <person name="Silva N.M.V."/>
            <person name="Sambrano G.E."/>
            <person name="Cibulski S.P."/>
            <person name="Cardoso M.R.I."/>
        </authorList>
    </citation>
    <scope>NUCLEOTIDE SEQUENCE [LARGE SCALE GENOMIC DNA]</scope>
    <source>
        <strain evidence="9 10">25_K</strain>
    </source>
</reference>
<dbReference type="Pfam" id="PF09721">
    <property type="entry name" value="Exosortase_EpsH"/>
    <property type="match status" value="1"/>
</dbReference>
<feature type="transmembrane region" description="Helical" evidence="8">
    <location>
        <begin position="118"/>
        <end position="139"/>
    </location>
</feature>
<dbReference type="NCBIfam" id="NF012182">
    <property type="entry name" value="exosortase_XrtQ"/>
    <property type="match status" value="1"/>
</dbReference>
<accession>A0A7X3HAJ3</accession>
<sequence length="453" mass="47873">MGIAPSAGPGVTRALPAWAWLALPALALWPVWRWAVARMGDGSDDPWGAVALVVLLACLWRDRHALLAAPRLPGLLASLGLTAAALLVPGVPALGRGLLAVLAVLVMAFALRRPGQPLLAWLGLGVLALPILASLQFFIGYPLRVITAEASLWALRGLGFAVTRQGSALEVGGQLVMVDAPCSGVQMAWAAYFVAFTAAAWLRVADARLLRRLPWLSLLILGANALRNTLLVLQEAGHWQGPAWLHEGIGLAVFAALCGLVLRLVVGLPAQPANRADGLPGAGRPWPWGALFVGLAAYSLVPGAGGEGARPAGFVEWPSTFEGQTLRPLALTAVERRFAEDFPGRLARFAAGPRTLVLRQVQVPTRKLHPAADCYRALGFRISAIALHRRASGEGLQRCFLASGASGRLRVCEYIEDATGRSFSDTSAWYWSALAGTSPGPWRAVTLAEAAGL</sequence>
<feature type="transmembrane region" description="Helical" evidence="8">
    <location>
        <begin position="12"/>
        <end position="32"/>
    </location>
</feature>
<evidence type="ECO:0000256" key="4">
    <source>
        <dbReference type="ARBA" id="ARBA00022692"/>
    </source>
</evidence>
<evidence type="ECO:0000256" key="3">
    <source>
        <dbReference type="ARBA" id="ARBA00022670"/>
    </source>
</evidence>
<proteinExistence type="predicted"/>
<evidence type="ECO:0000256" key="8">
    <source>
        <dbReference type="SAM" id="Phobius"/>
    </source>
</evidence>
<evidence type="ECO:0000256" key="5">
    <source>
        <dbReference type="ARBA" id="ARBA00022801"/>
    </source>
</evidence>
<evidence type="ECO:0000313" key="10">
    <source>
        <dbReference type="Proteomes" id="UP000461288"/>
    </source>
</evidence>
<keyword evidence="5" id="KW-0378">Hydrolase</keyword>
<dbReference type="GO" id="GO:0006508">
    <property type="term" value="P:proteolysis"/>
    <property type="evidence" value="ECO:0007669"/>
    <property type="project" value="UniProtKB-KW"/>
</dbReference>
<dbReference type="GO" id="GO:0005886">
    <property type="term" value="C:plasma membrane"/>
    <property type="evidence" value="ECO:0007669"/>
    <property type="project" value="UniProtKB-SubCell"/>
</dbReference>
<feature type="transmembrane region" description="Helical" evidence="8">
    <location>
        <begin position="94"/>
        <end position="111"/>
    </location>
</feature>
<organism evidence="9 10">
    <name type="scientific">Metapseudomonas otitidis</name>
    <dbReference type="NCBI Taxonomy" id="319939"/>
    <lineage>
        <taxon>Bacteria</taxon>
        <taxon>Pseudomonadati</taxon>
        <taxon>Pseudomonadota</taxon>
        <taxon>Gammaproteobacteria</taxon>
        <taxon>Pseudomonadales</taxon>
        <taxon>Pseudomonadaceae</taxon>
        <taxon>Metapseudomonas</taxon>
    </lineage>
</organism>